<accession>A0A1L9NYR5</accession>
<dbReference type="EMBL" id="MLCB01000106">
    <property type="protein sequence ID" value="OJI94304.1"/>
    <property type="molecule type" value="Genomic_DNA"/>
</dbReference>
<name>A0A1L9NYR5_9RHOB</name>
<gene>
    <name evidence="1" type="ORF">PFRI_14350</name>
</gene>
<dbReference type="AlphaFoldDB" id="A0A1L9NYR5"/>
<organism evidence="1 2">
    <name type="scientific">Planktotalea frisia</name>
    <dbReference type="NCBI Taxonomy" id="696762"/>
    <lineage>
        <taxon>Bacteria</taxon>
        <taxon>Pseudomonadati</taxon>
        <taxon>Pseudomonadota</taxon>
        <taxon>Alphaproteobacteria</taxon>
        <taxon>Rhodobacterales</taxon>
        <taxon>Paracoccaceae</taxon>
        <taxon>Planktotalea</taxon>
    </lineage>
</organism>
<evidence type="ECO:0000313" key="1">
    <source>
        <dbReference type="EMBL" id="OJI94304.1"/>
    </source>
</evidence>
<keyword evidence="2" id="KW-1185">Reference proteome</keyword>
<proteinExistence type="predicted"/>
<comment type="caution">
    <text evidence="1">The sequence shown here is derived from an EMBL/GenBank/DDBJ whole genome shotgun (WGS) entry which is preliminary data.</text>
</comment>
<evidence type="ECO:0000313" key="2">
    <source>
        <dbReference type="Proteomes" id="UP000184514"/>
    </source>
</evidence>
<dbReference type="Proteomes" id="UP000184514">
    <property type="component" value="Unassembled WGS sequence"/>
</dbReference>
<reference evidence="1 2" key="1">
    <citation type="submission" date="2016-10" db="EMBL/GenBank/DDBJ databases">
        <title>Genome sequence of Planktotalea frisia SH6-1.</title>
        <authorList>
            <person name="Poehlein A."/>
            <person name="Bakenhus I."/>
            <person name="Voget S."/>
            <person name="Brinkhoff T."/>
            <person name="Simon M."/>
        </authorList>
    </citation>
    <scope>NUCLEOTIDE SEQUENCE [LARGE SCALE GENOMIC DNA]</scope>
    <source>
        <strain evidence="1 2">SH6-1</strain>
    </source>
</reference>
<dbReference type="STRING" id="696762.PFRI_14350"/>
<sequence>MLSALALALPAQAETCNALQAQLSSRENIKTYLQQETARDVICAIALMADGQESSYCYAIFDYRTTDARDAFNLLNTNLSNCFTAKSQKGAGGLVNHPDSFDQNQFCAPNAHLSLSLKDKGNLNQTLVFLRLDGTSAPDSACQ</sequence>
<protein>
    <submittedName>
        <fullName evidence="1">Uncharacterized protein</fullName>
    </submittedName>
</protein>